<dbReference type="GO" id="GO:0071897">
    <property type="term" value="P:DNA biosynthetic process"/>
    <property type="evidence" value="ECO:0007669"/>
    <property type="project" value="UniProtKB-ARBA"/>
</dbReference>
<proteinExistence type="predicted"/>
<gene>
    <name evidence="1" type="ORF">LSAA_12486</name>
</gene>
<name>A0A7R8D166_LEPSM</name>
<protein>
    <submittedName>
        <fullName evidence="1">(salmon louse) hypothetical protein</fullName>
    </submittedName>
</protein>
<dbReference type="AlphaFoldDB" id="A0A7R8D166"/>
<dbReference type="SUPFAM" id="SSF56672">
    <property type="entry name" value="DNA/RNA polymerases"/>
    <property type="match status" value="1"/>
</dbReference>
<accession>A0A7R8D166</accession>
<dbReference type="InterPro" id="IPR043128">
    <property type="entry name" value="Rev_trsase/Diguanyl_cyclase"/>
</dbReference>
<dbReference type="InterPro" id="IPR043502">
    <property type="entry name" value="DNA/RNA_pol_sf"/>
</dbReference>
<sequence length="195" mass="22225">MFVIFVLLPAVCVKRPAEIIYPTTYLQNSICISTFQEGAKRKLEGDEALGVIEKGNEVSESCSSTYFVPKNNVKIRKVIDLFENLAVIDIIELLWASPVVVMNSVAELIRHYQTLQEFKKLVDDILIFGRDYDELLSRVCNTFARCEVWAMKLSKNKFQLGETEKFSGYTLSPVSTRHDPTKVNAIKKNQKNLLI</sequence>
<organism evidence="1 2">
    <name type="scientific">Lepeophtheirus salmonis</name>
    <name type="common">Salmon louse</name>
    <name type="synonym">Caligus salmonis</name>
    <dbReference type="NCBI Taxonomy" id="72036"/>
    <lineage>
        <taxon>Eukaryota</taxon>
        <taxon>Metazoa</taxon>
        <taxon>Ecdysozoa</taxon>
        <taxon>Arthropoda</taxon>
        <taxon>Crustacea</taxon>
        <taxon>Multicrustacea</taxon>
        <taxon>Hexanauplia</taxon>
        <taxon>Copepoda</taxon>
        <taxon>Siphonostomatoida</taxon>
        <taxon>Caligidae</taxon>
        <taxon>Lepeophtheirus</taxon>
    </lineage>
</organism>
<evidence type="ECO:0000313" key="1">
    <source>
        <dbReference type="EMBL" id="CAF2966768.1"/>
    </source>
</evidence>
<evidence type="ECO:0000313" key="2">
    <source>
        <dbReference type="Proteomes" id="UP000675881"/>
    </source>
</evidence>
<dbReference type="Gene3D" id="3.30.70.270">
    <property type="match status" value="1"/>
</dbReference>
<dbReference type="EMBL" id="HG994585">
    <property type="protein sequence ID" value="CAF2966768.1"/>
    <property type="molecule type" value="Genomic_DNA"/>
</dbReference>
<reference evidence="1" key="1">
    <citation type="submission" date="2021-02" db="EMBL/GenBank/DDBJ databases">
        <authorList>
            <person name="Bekaert M."/>
        </authorList>
    </citation>
    <scope>NUCLEOTIDE SEQUENCE</scope>
    <source>
        <strain evidence="1">IoA-00</strain>
    </source>
</reference>
<dbReference type="Proteomes" id="UP000675881">
    <property type="component" value="Chromosome 6"/>
</dbReference>
<keyword evidence="2" id="KW-1185">Reference proteome</keyword>